<dbReference type="AlphaFoldDB" id="A0A9E7TKG4"/>
<organism evidence="4 5">
    <name type="scientific">Methanoplanus endosymbiosus</name>
    <dbReference type="NCBI Taxonomy" id="33865"/>
    <lineage>
        <taxon>Archaea</taxon>
        <taxon>Methanobacteriati</taxon>
        <taxon>Methanobacteriota</taxon>
        <taxon>Stenosarchaea group</taxon>
        <taxon>Methanomicrobia</taxon>
        <taxon>Methanomicrobiales</taxon>
        <taxon>Methanomicrobiaceae</taxon>
        <taxon>Methanoplanus</taxon>
    </lineage>
</organism>
<dbReference type="InterPro" id="IPR041698">
    <property type="entry name" value="Methyltransf_25"/>
</dbReference>
<evidence type="ECO:0000313" key="4">
    <source>
        <dbReference type="EMBL" id="UUX91186.1"/>
    </source>
</evidence>
<dbReference type="Pfam" id="PF13649">
    <property type="entry name" value="Methyltransf_25"/>
    <property type="match status" value="1"/>
</dbReference>
<feature type="domain" description="Methyltransferase" evidence="3">
    <location>
        <begin position="35"/>
        <end position="125"/>
    </location>
</feature>
<dbReference type="GO" id="GO:0008168">
    <property type="term" value="F:methyltransferase activity"/>
    <property type="evidence" value="ECO:0007669"/>
    <property type="project" value="UniProtKB-KW"/>
</dbReference>
<evidence type="ECO:0000256" key="2">
    <source>
        <dbReference type="ARBA" id="ARBA00022679"/>
    </source>
</evidence>
<dbReference type="Gene3D" id="3.40.50.150">
    <property type="entry name" value="Vaccinia Virus protein VP39"/>
    <property type="match status" value="1"/>
</dbReference>
<keyword evidence="5" id="KW-1185">Reference proteome</keyword>
<keyword evidence="2" id="KW-0808">Transferase</keyword>
<name>A0A9E7TKG4_9EURY</name>
<protein>
    <submittedName>
        <fullName evidence="4">Class I SAM-dependent methyltransferase</fullName>
    </submittedName>
</protein>
<keyword evidence="1 4" id="KW-0489">Methyltransferase</keyword>
<reference evidence="4" key="1">
    <citation type="submission" date="2022-04" db="EMBL/GenBank/DDBJ databases">
        <title>Complete genome of Methanoplanus endosymbiosus DSM 3599.</title>
        <authorList>
            <person name="Chen S.-C."/>
            <person name="You Y.-T."/>
            <person name="Zhou Y.-Z."/>
            <person name="Lai M.-C."/>
        </authorList>
    </citation>
    <scope>NUCLEOTIDE SEQUENCE</scope>
    <source>
        <strain evidence="4">DSM 3599</strain>
    </source>
</reference>
<sequence>MKKAENPWESAYKKQGNLWAGHQHLLPEIETGSRVLETGCGNGKTAVQLCSKAVTCHGMDISTSAIRMAAEACREAEFYAGDITAIPAKNGVYDAVISFHTISHLNESERLTAASEIYRVLSKGGRFYFRDFGRGDLRCGKGAETERNTFRKGNGISTHFFEMNELNELFREFELISSEYIRWSMRVKGHDHQREEIQAVFLKE</sequence>
<dbReference type="GO" id="GO:0032259">
    <property type="term" value="P:methylation"/>
    <property type="evidence" value="ECO:0007669"/>
    <property type="project" value="UniProtKB-KW"/>
</dbReference>
<dbReference type="PANTHER" id="PTHR22809:SF5">
    <property type="entry name" value="TRNA N(3)-METHYLCYTIDINE METHYLTRANSFERASE METTL6"/>
    <property type="match status" value="1"/>
</dbReference>
<dbReference type="EMBL" id="CP096115">
    <property type="protein sequence ID" value="UUX91186.1"/>
    <property type="molecule type" value="Genomic_DNA"/>
</dbReference>
<dbReference type="GeneID" id="74307489"/>
<gene>
    <name evidence="4" type="ORF">L6E24_07275</name>
</gene>
<dbReference type="KEGG" id="mend:L6E24_07275"/>
<dbReference type="RefSeq" id="WP_257741338.1">
    <property type="nucleotide sequence ID" value="NZ_CP096115.1"/>
</dbReference>
<dbReference type="SUPFAM" id="SSF53335">
    <property type="entry name" value="S-adenosyl-L-methionine-dependent methyltransferases"/>
    <property type="match status" value="1"/>
</dbReference>
<evidence type="ECO:0000259" key="3">
    <source>
        <dbReference type="Pfam" id="PF13649"/>
    </source>
</evidence>
<proteinExistence type="predicted"/>
<dbReference type="GO" id="GO:0140640">
    <property type="term" value="F:catalytic activity, acting on a nucleic acid"/>
    <property type="evidence" value="ECO:0007669"/>
    <property type="project" value="UniProtKB-ARBA"/>
</dbReference>
<dbReference type="InterPro" id="IPR026113">
    <property type="entry name" value="METTL2/6/8-like"/>
</dbReference>
<evidence type="ECO:0000313" key="5">
    <source>
        <dbReference type="Proteomes" id="UP001060368"/>
    </source>
</evidence>
<dbReference type="CDD" id="cd02440">
    <property type="entry name" value="AdoMet_MTases"/>
    <property type="match status" value="1"/>
</dbReference>
<evidence type="ECO:0000256" key="1">
    <source>
        <dbReference type="ARBA" id="ARBA00022603"/>
    </source>
</evidence>
<dbReference type="Proteomes" id="UP001060368">
    <property type="component" value="Chromosome"/>
</dbReference>
<dbReference type="PANTHER" id="PTHR22809">
    <property type="entry name" value="METHYLTRANSFERASE-RELATED"/>
    <property type="match status" value="1"/>
</dbReference>
<accession>A0A9E7TKG4</accession>
<dbReference type="InterPro" id="IPR029063">
    <property type="entry name" value="SAM-dependent_MTases_sf"/>
</dbReference>